<keyword evidence="2" id="KW-1185">Reference proteome</keyword>
<dbReference type="EMBL" id="UYRR01009836">
    <property type="protein sequence ID" value="VDK25116.1"/>
    <property type="molecule type" value="Genomic_DNA"/>
</dbReference>
<reference evidence="1 2" key="2">
    <citation type="submission" date="2018-11" db="EMBL/GenBank/DDBJ databases">
        <authorList>
            <consortium name="Pathogen Informatics"/>
        </authorList>
    </citation>
    <scope>NUCLEOTIDE SEQUENCE [LARGE SCALE GENOMIC DNA]</scope>
</reference>
<name>A0A0M3JCP2_ANISI</name>
<dbReference type="WBParaSite" id="ASIM_0000537501-mRNA-1">
    <property type="protein sequence ID" value="ASIM_0000537501-mRNA-1"/>
    <property type="gene ID" value="ASIM_0000537501"/>
</dbReference>
<sequence length="117" mass="13295">MVAFLVRYKPVSLNAMLKPLKDVYDETFAQCFNVERNANFLSKSEECLSAGRFADFATLMCEIARRALALPAKSVWHPKWAEILVRAERFRQAVLKSALPFAYVRGVVAQVRTMTAH</sequence>
<evidence type="ECO:0000313" key="1">
    <source>
        <dbReference type="EMBL" id="VDK25116.1"/>
    </source>
</evidence>
<evidence type="ECO:0000313" key="3">
    <source>
        <dbReference type="WBParaSite" id="ASIM_0000537501-mRNA-1"/>
    </source>
</evidence>
<proteinExistence type="predicted"/>
<organism evidence="3">
    <name type="scientific">Anisakis simplex</name>
    <name type="common">Herring worm</name>
    <dbReference type="NCBI Taxonomy" id="6269"/>
    <lineage>
        <taxon>Eukaryota</taxon>
        <taxon>Metazoa</taxon>
        <taxon>Ecdysozoa</taxon>
        <taxon>Nematoda</taxon>
        <taxon>Chromadorea</taxon>
        <taxon>Rhabditida</taxon>
        <taxon>Spirurina</taxon>
        <taxon>Ascaridomorpha</taxon>
        <taxon>Ascaridoidea</taxon>
        <taxon>Anisakidae</taxon>
        <taxon>Anisakis</taxon>
        <taxon>Anisakis simplex complex</taxon>
    </lineage>
</organism>
<protein>
    <submittedName>
        <fullName evidence="3">GLOBIN domain-containing protein</fullName>
    </submittedName>
</protein>
<reference evidence="3" key="1">
    <citation type="submission" date="2017-02" db="UniProtKB">
        <authorList>
            <consortium name="WormBaseParasite"/>
        </authorList>
    </citation>
    <scope>IDENTIFICATION</scope>
</reference>
<dbReference type="Proteomes" id="UP000267096">
    <property type="component" value="Unassembled WGS sequence"/>
</dbReference>
<dbReference type="AlphaFoldDB" id="A0A0M3JCP2"/>
<gene>
    <name evidence="1" type="ORF">ASIM_LOCUS5176</name>
</gene>
<accession>A0A0M3JCP2</accession>
<evidence type="ECO:0000313" key="2">
    <source>
        <dbReference type="Proteomes" id="UP000267096"/>
    </source>
</evidence>